<organism evidence="1 2">
    <name type="scientific">Aphis craccivora</name>
    <name type="common">Cowpea aphid</name>
    <dbReference type="NCBI Taxonomy" id="307492"/>
    <lineage>
        <taxon>Eukaryota</taxon>
        <taxon>Metazoa</taxon>
        <taxon>Ecdysozoa</taxon>
        <taxon>Arthropoda</taxon>
        <taxon>Hexapoda</taxon>
        <taxon>Insecta</taxon>
        <taxon>Pterygota</taxon>
        <taxon>Neoptera</taxon>
        <taxon>Paraneoptera</taxon>
        <taxon>Hemiptera</taxon>
        <taxon>Sternorrhyncha</taxon>
        <taxon>Aphidomorpha</taxon>
        <taxon>Aphidoidea</taxon>
        <taxon>Aphididae</taxon>
        <taxon>Aphidini</taxon>
        <taxon>Aphis</taxon>
        <taxon>Aphis</taxon>
    </lineage>
</organism>
<comment type="caution">
    <text evidence="1">The sequence shown here is derived from an EMBL/GenBank/DDBJ whole genome shotgun (WGS) entry which is preliminary data.</text>
</comment>
<protein>
    <submittedName>
        <fullName evidence="1">DUF4371 domain-containing protein</fullName>
    </submittedName>
</protein>
<reference evidence="1 2" key="1">
    <citation type="submission" date="2019-08" db="EMBL/GenBank/DDBJ databases">
        <title>Whole genome of Aphis craccivora.</title>
        <authorList>
            <person name="Voronova N.V."/>
            <person name="Shulinski R.S."/>
            <person name="Bandarenka Y.V."/>
            <person name="Zhorov D.G."/>
            <person name="Warner D."/>
        </authorList>
    </citation>
    <scope>NUCLEOTIDE SEQUENCE [LARGE SCALE GENOMIC DNA]</scope>
    <source>
        <strain evidence="1">180601</strain>
        <tissue evidence="1">Whole Body</tissue>
    </source>
</reference>
<evidence type="ECO:0000313" key="1">
    <source>
        <dbReference type="EMBL" id="KAF0762983.1"/>
    </source>
</evidence>
<gene>
    <name evidence="1" type="ORF">FWK35_00014177</name>
</gene>
<dbReference type="AlphaFoldDB" id="A0A6G0YXU3"/>
<evidence type="ECO:0000313" key="2">
    <source>
        <dbReference type="Proteomes" id="UP000478052"/>
    </source>
</evidence>
<proteinExistence type="predicted"/>
<dbReference type="Proteomes" id="UP000478052">
    <property type="component" value="Unassembled WGS sequence"/>
</dbReference>
<name>A0A6G0YXU3_APHCR</name>
<sequence length="194" mass="22933">MSCFLPLIPNDFYNGLENRFNNETLSIICAIGRLFELKAEQSYTELQNYFQESLYLITTAALFARFCSRPIKQNNSSINGKIINKSLMKQDRLDTMMMILYLLTSRINYEDGIDGFKNIQPLTVDLNYNIILRKLNAYFTFFVHNIIDYYFVNFMDGVKNSSILKHACWHSTRKVYVHLWFYYCPPVPLIKEKH</sequence>
<dbReference type="EMBL" id="VUJU01001991">
    <property type="protein sequence ID" value="KAF0762983.1"/>
    <property type="molecule type" value="Genomic_DNA"/>
</dbReference>
<accession>A0A6G0YXU3</accession>
<keyword evidence="2" id="KW-1185">Reference proteome</keyword>